<protein>
    <recommendedName>
        <fullName evidence="3">NTP pyrophosphohydrolase MazG putative catalytic core domain-containing protein</fullName>
    </recommendedName>
</protein>
<accession>A0A140L0Q5</accession>
<dbReference type="Gene3D" id="1.10.287.1080">
    <property type="entry name" value="MazG-like"/>
    <property type="match status" value="1"/>
</dbReference>
<evidence type="ECO:0008006" key="3">
    <source>
        <dbReference type="Google" id="ProtNLM"/>
    </source>
</evidence>
<dbReference type="InParanoid" id="A0A140L0Q5"/>
<dbReference type="AlphaFoldDB" id="A0A140L0Q5"/>
<evidence type="ECO:0000313" key="1">
    <source>
        <dbReference type="EMBL" id="KXG74130.1"/>
    </source>
</evidence>
<dbReference type="SUPFAM" id="SSF101386">
    <property type="entry name" value="all-alpha NTP pyrophosphatases"/>
    <property type="match status" value="1"/>
</dbReference>
<gene>
    <name evidence="1" type="ORF">AN618_24050</name>
</gene>
<sequence length="135" mass="15644">MDLKEAIDIIWENRKYKTADPKEAISHLNEEVAESLKALLRGEIAKAKRELEDAFSCILIALKVLEINPEEAIMRQVNQMKQRQERLMIFKKDKVEIYVNGVYKGGWSVGSEEDIREAEKIAKEFGCNILYENKN</sequence>
<dbReference type="Proteomes" id="UP000070427">
    <property type="component" value="Unassembled WGS sequence"/>
</dbReference>
<dbReference type="RefSeq" id="WP_066355506.1">
    <property type="nucleotide sequence ID" value="NZ_LOED01000058.1"/>
</dbReference>
<proteinExistence type="predicted"/>
<keyword evidence="2" id="KW-1185">Reference proteome</keyword>
<evidence type="ECO:0000313" key="2">
    <source>
        <dbReference type="Proteomes" id="UP000070427"/>
    </source>
</evidence>
<organism evidence="1 2">
    <name type="scientific">Fervidicola ferrireducens</name>
    <dbReference type="NCBI Taxonomy" id="520764"/>
    <lineage>
        <taxon>Bacteria</taxon>
        <taxon>Bacillati</taxon>
        <taxon>Bacillota</taxon>
        <taxon>Clostridia</taxon>
        <taxon>Thermosediminibacterales</taxon>
        <taxon>Thermosediminibacteraceae</taxon>
        <taxon>Fervidicola</taxon>
    </lineage>
</organism>
<comment type="caution">
    <text evidence="1">The sequence shown here is derived from an EMBL/GenBank/DDBJ whole genome shotgun (WGS) entry which is preliminary data.</text>
</comment>
<dbReference type="OrthoDB" id="581935at2"/>
<dbReference type="STRING" id="520764.AN618_24050"/>
<reference evidence="1 2" key="1">
    <citation type="submission" date="2015-12" db="EMBL/GenBank/DDBJ databases">
        <title>Draft genome sequnece of Fervidicola ferrireducens strain Y170.</title>
        <authorList>
            <person name="Patel B.K."/>
        </authorList>
    </citation>
    <scope>NUCLEOTIDE SEQUENCE [LARGE SCALE GENOMIC DNA]</scope>
    <source>
        <strain evidence="1 2">Y170</strain>
    </source>
</reference>
<name>A0A140L0Q5_9FIRM</name>
<dbReference type="EMBL" id="LOED01000058">
    <property type="protein sequence ID" value="KXG74130.1"/>
    <property type="molecule type" value="Genomic_DNA"/>
</dbReference>